<keyword evidence="4" id="KW-1185">Reference proteome</keyword>
<feature type="compositionally biased region" description="Polar residues" evidence="1">
    <location>
        <begin position="93"/>
        <end position="103"/>
    </location>
</feature>
<dbReference type="AlphaFoldDB" id="A0A840Y0J2"/>
<name>A0A840Y0J2_9PROT</name>
<feature type="domain" description="Flagellar protein FlgJ N-terminal" evidence="2">
    <location>
        <begin position="36"/>
        <end position="73"/>
    </location>
</feature>
<dbReference type="Pfam" id="PF10135">
    <property type="entry name" value="Rod-binding"/>
    <property type="match status" value="1"/>
</dbReference>
<evidence type="ECO:0000313" key="3">
    <source>
        <dbReference type="EMBL" id="MBB5693666.1"/>
    </source>
</evidence>
<organism evidence="3 4">
    <name type="scientific">Muricoccus pecuniae</name>
    <dbReference type="NCBI Taxonomy" id="693023"/>
    <lineage>
        <taxon>Bacteria</taxon>
        <taxon>Pseudomonadati</taxon>
        <taxon>Pseudomonadota</taxon>
        <taxon>Alphaproteobacteria</taxon>
        <taxon>Acetobacterales</taxon>
        <taxon>Roseomonadaceae</taxon>
        <taxon>Muricoccus</taxon>
    </lineage>
</organism>
<feature type="region of interest" description="Disordered" evidence="1">
    <location>
        <begin position="83"/>
        <end position="103"/>
    </location>
</feature>
<reference evidence="3 4" key="1">
    <citation type="submission" date="2020-08" db="EMBL/GenBank/DDBJ databases">
        <title>Genomic Encyclopedia of Type Strains, Phase IV (KMG-IV): sequencing the most valuable type-strain genomes for metagenomic binning, comparative biology and taxonomic classification.</title>
        <authorList>
            <person name="Goeker M."/>
        </authorList>
    </citation>
    <scope>NUCLEOTIDE SEQUENCE [LARGE SCALE GENOMIC DNA]</scope>
    <source>
        <strain evidence="3 4">DSM 25622</strain>
    </source>
</reference>
<accession>A0A840Y0J2</accession>
<sequence>MDAVAANHATLARLARRFEAQALGSLLQPVFGEGPKGLLSGGAAEAQWRPMLVENYARAWTERGGIGIAASVHRELLRIQSAAGQSPLPASPQPNIDQEGSPA</sequence>
<protein>
    <recommendedName>
        <fullName evidence="2">Flagellar protein FlgJ N-terminal domain-containing protein</fullName>
    </recommendedName>
</protein>
<dbReference type="RefSeq" id="WP_184516249.1">
    <property type="nucleotide sequence ID" value="NZ_JACIJD010000006.1"/>
</dbReference>
<proteinExistence type="predicted"/>
<gene>
    <name evidence="3" type="ORF">FHS87_001699</name>
</gene>
<dbReference type="InterPro" id="IPR019301">
    <property type="entry name" value="Flagellar_prot_FlgJ_N"/>
</dbReference>
<evidence type="ECO:0000259" key="2">
    <source>
        <dbReference type="Pfam" id="PF10135"/>
    </source>
</evidence>
<evidence type="ECO:0000313" key="4">
    <source>
        <dbReference type="Proteomes" id="UP000580654"/>
    </source>
</evidence>
<evidence type="ECO:0000256" key="1">
    <source>
        <dbReference type="SAM" id="MobiDB-lite"/>
    </source>
</evidence>
<dbReference type="EMBL" id="JACIJD010000006">
    <property type="protein sequence ID" value="MBB5693666.1"/>
    <property type="molecule type" value="Genomic_DNA"/>
</dbReference>
<dbReference type="Proteomes" id="UP000580654">
    <property type="component" value="Unassembled WGS sequence"/>
</dbReference>
<comment type="caution">
    <text evidence="3">The sequence shown here is derived from an EMBL/GenBank/DDBJ whole genome shotgun (WGS) entry which is preliminary data.</text>
</comment>